<evidence type="ECO:0000256" key="3">
    <source>
        <dbReference type="ARBA" id="ARBA00029540"/>
    </source>
</evidence>
<keyword evidence="6" id="KW-1185">Reference proteome</keyword>
<dbReference type="PRINTS" id="PR01590">
    <property type="entry name" value="HTHFIS"/>
</dbReference>
<dbReference type="Pfam" id="PF02954">
    <property type="entry name" value="HTH_8"/>
    <property type="match status" value="1"/>
</dbReference>
<dbReference type="PANTHER" id="PTHR47918">
    <property type="entry name" value="DNA-BINDING PROTEIN FIS"/>
    <property type="match status" value="1"/>
</dbReference>
<dbReference type="GO" id="GO:0006355">
    <property type="term" value="P:regulation of DNA-templated transcription"/>
    <property type="evidence" value="ECO:0007669"/>
    <property type="project" value="InterPro"/>
</dbReference>
<dbReference type="PANTHER" id="PTHR47918:SF1">
    <property type="entry name" value="DNA-BINDING PROTEIN FIS"/>
    <property type="match status" value="1"/>
</dbReference>
<sequence>MDRTSKDIRTFLEKWLHKSVKQYVSSMDGNEKGDLYDLLVLGLEKPLLEMVLEETNGNQTKAANILGINRNTLRKKIHEHGIQCKVKV</sequence>
<dbReference type="InterPro" id="IPR009057">
    <property type="entry name" value="Homeodomain-like_sf"/>
</dbReference>
<comment type="similarity">
    <text evidence="1">Belongs to the transcriptional regulatory Fis family.</text>
</comment>
<dbReference type="InParanoid" id="M1YNN6"/>
<dbReference type="InterPro" id="IPR050207">
    <property type="entry name" value="Trans_regulatory_Fis"/>
</dbReference>
<dbReference type="GO" id="GO:0043565">
    <property type="term" value="F:sequence-specific DNA binding"/>
    <property type="evidence" value="ECO:0007669"/>
    <property type="project" value="InterPro"/>
</dbReference>
<dbReference type="InterPro" id="IPR002197">
    <property type="entry name" value="HTH_Fis"/>
</dbReference>
<proteinExistence type="inferred from homology"/>
<evidence type="ECO:0000256" key="1">
    <source>
        <dbReference type="ARBA" id="ARBA00008559"/>
    </source>
</evidence>
<gene>
    <name evidence="5" type="ORF">NITGR_980021</name>
</gene>
<evidence type="ECO:0000256" key="2">
    <source>
        <dbReference type="ARBA" id="ARBA00023125"/>
    </source>
</evidence>
<dbReference type="EMBL" id="CAQJ01000108">
    <property type="protein sequence ID" value="CCQ92146.1"/>
    <property type="molecule type" value="Genomic_DNA"/>
</dbReference>
<dbReference type="STRING" id="1266370.NITGR_980021"/>
<organism evidence="5 6">
    <name type="scientific">Nitrospina gracilis (strain 3/211)</name>
    <dbReference type="NCBI Taxonomy" id="1266370"/>
    <lineage>
        <taxon>Bacteria</taxon>
        <taxon>Pseudomonadati</taxon>
        <taxon>Nitrospinota/Tectimicrobiota group</taxon>
        <taxon>Nitrospinota</taxon>
        <taxon>Nitrospinia</taxon>
        <taxon>Nitrospinales</taxon>
        <taxon>Nitrospinaceae</taxon>
        <taxon>Nitrospina</taxon>
    </lineage>
</organism>
<comment type="caution">
    <text evidence="5">The sequence shown here is derived from an EMBL/GenBank/DDBJ whole genome shotgun (WGS) entry which is preliminary data.</text>
</comment>
<evidence type="ECO:0000313" key="5">
    <source>
        <dbReference type="EMBL" id="CCQ92146.1"/>
    </source>
</evidence>
<dbReference type="AlphaFoldDB" id="M1YNN6"/>
<name>M1YNN6_NITG3</name>
<evidence type="ECO:0000259" key="4">
    <source>
        <dbReference type="Pfam" id="PF02954"/>
    </source>
</evidence>
<evidence type="ECO:0000313" key="6">
    <source>
        <dbReference type="Proteomes" id="UP000011704"/>
    </source>
</evidence>
<dbReference type="Proteomes" id="UP000011704">
    <property type="component" value="Unassembled WGS sequence"/>
</dbReference>
<dbReference type="SUPFAM" id="SSF46689">
    <property type="entry name" value="Homeodomain-like"/>
    <property type="match status" value="1"/>
</dbReference>
<reference evidence="5 6" key="1">
    <citation type="journal article" date="2013" name="Front. Microbiol.">
        <title>The genome of Nitrospina gracilis illuminates the metabolism and evolution of the major marine nitrite oxidizer.</title>
        <authorList>
            <person name="Luecker S."/>
            <person name="Nowka B."/>
            <person name="Rattei T."/>
            <person name="Spieck E."/>
            <person name="and Daims H."/>
        </authorList>
    </citation>
    <scope>NUCLEOTIDE SEQUENCE [LARGE SCALE GENOMIC DNA]</scope>
    <source>
        <strain evidence="5 6">3/211</strain>
    </source>
</reference>
<dbReference type="RefSeq" id="WP_005011742.1">
    <property type="nucleotide sequence ID" value="NZ_HG422173.1"/>
</dbReference>
<dbReference type="Gene3D" id="1.10.10.60">
    <property type="entry name" value="Homeodomain-like"/>
    <property type="match status" value="1"/>
</dbReference>
<keyword evidence="2" id="KW-0238">DNA-binding</keyword>
<dbReference type="HOGENOM" id="CLU_158040_2_1_0"/>
<dbReference type="FunCoup" id="M1YNN6">
    <property type="interactions" value="119"/>
</dbReference>
<protein>
    <recommendedName>
        <fullName evidence="3">Putative Fis-like DNA-binding protein</fullName>
    </recommendedName>
</protein>
<accession>M1YNN6</accession>
<feature type="domain" description="DNA binding HTH" evidence="4">
    <location>
        <begin position="43"/>
        <end position="79"/>
    </location>
</feature>
<dbReference type="InterPro" id="IPR005412">
    <property type="entry name" value="Fis_DNA-bd"/>
</dbReference>
<dbReference type="PIRSF" id="PIRSF002097">
    <property type="entry name" value="DNA-binding_Fis"/>
    <property type="match status" value="1"/>
</dbReference>